<evidence type="ECO:0000256" key="3">
    <source>
        <dbReference type="ARBA" id="ARBA00022676"/>
    </source>
</evidence>
<feature type="binding site" evidence="9">
    <location>
        <position position="224"/>
    </location>
    <ligand>
        <name>Mg(2+)</name>
        <dbReference type="ChEBI" id="CHEBI:18420"/>
        <label>2</label>
    </ligand>
</feature>
<reference evidence="12 13" key="1">
    <citation type="journal article" date="2016" name="Nat. Commun.">
        <title>Thousands of microbial genomes shed light on interconnected biogeochemical processes in an aquifer system.</title>
        <authorList>
            <person name="Anantharaman K."/>
            <person name="Brown C.T."/>
            <person name="Hug L.A."/>
            <person name="Sharon I."/>
            <person name="Castelle C.J."/>
            <person name="Probst A.J."/>
            <person name="Thomas B.C."/>
            <person name="Singh A."/>
            <person name="Wilkins M.J."/>
            <person name="Karaoz U."/>
            <person name="Brodie E.L."/>
            <person name="Williams K.H."/>
            <person name="Hubbard S.S."/>
            <person name="Banfield J.F."/>
        </authorList>
    </citation>
    <scope>NUCLEOTIDE SEQUENCE [LARGE SCALE GENOMIC DNA]</scope>
</reference>
<comment type="pathway">
    <text evidence="1 9">Amino-acid biosynthesis; L-tryptophan biosynthesis; L-tryptophan from chorismate: step 2/5.</text>
</comment>
<dbReference type="EMBL" id="MFGW01000197">
    <property type="protein sequence ID" value="OGF61383.1"/>
    <property type="molecule type" value="Genomic_DNA"/>
</dbReference>
<dbReference type="InterPro" id="IPR017459">
    <property type="entry name" value="Glycosyl_Trfase_fam3_N_dom"/>
</dbReference>
<dbReference type="PANTHER" id="PTHR43285:SF2">
    <property type="entry name" value="ANTHRANILATE PHOSPHORIBOSYLTRANSFERASE"/>
    <property type="match status" value="1"/>
</dbReference>
<dbReference type="HAMAP" id="MF_00211">
    <property type="entry name" value="TrpD"/>
    <property type="match status" value="1"/>
</dbReference>
<evidence type="ECO:0000313" key="12">
    <source>
        <dbReference type="EMBL" id="OGF61383.1"/>
    </source>
</evidence>
<comment type="caution">
    <text evidence="12">The sequence shown here is derived from an EMBL/GenBank/DDBJ whole genome shotgun (WGS) entry which is preliminary data.</text>
</comment>
<dbReference type="SUPFAM" id="SSF52418">
    <property type="entry name" value="Nucleoside phosphorylase/phosphoribosyltransferase catalytic domain"/>
    <property type="match status" value="1"/>
</dbReference>
<dbReference type="FunFam" id="3.40.1030.10:FF:000002">
    <property type="entry name" value="Anthranilate phosphoribosyltransferase"/>
    <property type="match status" value="1"/>
</dbReference>
<dbReference type="STRING" id="1817863.A2Y62_05780"/>
<evidence type="ECO:0000256" key="2">
    <source>
        <dbReference type="ARBA" id="ARBA00022605"/>
    </source>
</evidence>
<evidence type="ECO:0000256" key="5">
    <source>
        <dbReference type="ARBA" id="ARBA00022822"/>
    </source>
</evidence>
<dbReference type="InterPro" id="IPR036320">
    <property type="entry name" value="Glycosyl_Trfase_fam3_N_dom_sf"/>
</dbReference>
<feature type="binding site" evidence="9">
    <location>
        <position position="225"/>
    </location>
    <ligand>
        <name>Mg(2+)</name>
        <dbReference type="ChEBI" id="CHEBI:18420"/>
        <label>2</label>
    </ligand>
</feature>
<dbReference type="Gene3D" id="3.40.1030.10">
    <property type="entry name" value="Nucleoside phosphorylase/phosphoribosyltransferase catalytic domain"/>
    <property type="match status" value="1"/>
</dbReference>
<keyword evidence="9" id="KW-0479">Metal-binding</keyword>
<dbReference type="InterPro" id="IPR005940">
    <property type="entry name" value="Anthranilate_Pribosyl_Tfrase"/>
</dbReference>
<feature type="binding site" evidence="9">
    <location>
        <begin position="108"/>
        <end position="116"/>
    </location>
    <ligand>
        <name>5-phospho-alpha-D-ribose 1-diphosphate</name>
        <dbReference type="ChEBI" id="CHEBI:58017"/>
    </ligand>
</feature>
<accession>A0A1F5VD65</accession>
<evidence type="ECO:0000256" key="1">
    <source>
        <dbReference type="ARBA" id="ARBA00004907"/>
    </source>
</evidence>
<evidence type="ECO:0000256" key="7">
    <source>
        <dbReference type="ARBA" id="ARBA00052328"/>
    </source>
</evidence>
<dbReference type="Gene3D" id="1.20.970.10">
    <property type="entry name" value="Transferase, Pyrimidine Nucleoside Phosphorylase, Chain C"/>
    <property type="match status" value="1"/>
</dbReference>
<dbReference type="InterPro" id="IPR000312">
    <property type="entry name" value="Glycosyl_Trfase_fam3"/>
</dbReference>
<sequence length="337" mass="37053">MLSSFIEKLIRYENLTEFEAYQLISMIMDGQLSNPQIAGILTALLMKGETPDEICGFSRGMKERAIKVKRNGEKIIDVCGTGADNSNSYNISTLTAFVLAGAGLKVVKHGNRSISSKCGSADIIRALGIAIELNPEQVIKSLHETNFAFLFAPTFHPAMKMVAPVRKELAIKTIFNILGPLTNPADPDYQLVGVYDESKARKIAAFFLKQNKRAFIIHSKNGWDEATPVCPFILIEVTGEEIIEEVIEPQRIGFKKYRESDLQGATMEENCCAALEALSGKEGPLKDTIILNAALAFLLVRKATDIIEAVAIARSTIEQGNAITVINKLRTLFPFNN</sequence>
<dbReference type="Pfam" id="PF02885">
    <property type="entry name" value="Glycos_trans_3N"/>
    <property type="match status" value="1"/>
</dbReference>
<evidence type="ECO:0000256" key="9">
    <source>
        <dbReference type="HAMAP-Rule" id="MF_00211"/>
    </source>
</evidence>
<dbReference type="GO" id="GO:0000162">
    <property type="term" value="P:L-tryptophan biosynthetic process"/>
    <property type="evidence" value="ECO:0007669"/>
    <property type="project" value="UniProtKB-UniRule"/>
</dbReference>
<feature type="domain" description="Glycosyl transferase family 3" evidence="10">
    <location>
        <begin position="73"/>
        <end position="322"/>
    </location>
</feature>
<keyword evidence="9" id="KW-0460">Magnesium</keyword>
<keyword evidence="2 9" id="KW-0028">Amino-acid biosynthesis</keyword>
<dbReference type="UniPathway" id="UPA00035">
    <property type="reaction ID" value="UER00041"/>
</dbReference>
<dbReference type="EC" id="2.4.2.18" evidence="9"/>
<feature type="binding site" evidence="9">
    <location>
        <position position="225"/>
    </location>
    <ligand>
        <name>Mg(2+)</name>
        <dbReference type="ChEBI" id="CHEBI:18420"/>
        <label>1</label>
    </ligand>
</feature>
<dbReference type="GO" id="GO:0005829">
    <property type="term" value="C:cytosol"/>
    <property type="evidence" value="ECO:0007669"/>
    <property type="project" value="TreeGrafter"/>
</dbReference>
<organism evidence="12 13">
    <name type="scientific">Candidatus Fischerbacteria bacterium RBG_13_37_8</name>
    <dbReference type="NCBI Taxonomy" id="1817863"/>
    <lineage>
        <taxon>Bacteria</taxon>
        <taxon>Candidatus Fischeribacteriota</taxon>
    </lineage>
</organism>
<keyword evidence="4 9" id="KW-0808">Transferase</keyword>
<comment type="caution">
    <text evidence="9">Lacks conserved residue(s) required for the propagation of feature annotation.</text>
</comment>
<dbReference type="PANTHER" id="PTHR43285">
    <property type="entry name" value="ANTHRANILATE PHOSPHORIBOSYLTRANSFERASE"/>
    <property type="match status" value="1"/>
</dbReference>
<feature type="binding site" evidence="9">
    <location>
        <position position="111"/>
    </location>
    <ligand>
        <name>anthranilate</name>
        <dbReference type="ChEBI" id="CHEBI:16567"/>
        <label>1</label>
    </ligand>
</feature>
<comment type="cofactor">
    <cofactor evidence="9">
        <name>Mg(2+)</name>
        <dbReference type="ChEBI" id="CHEBI:18420"/>
    </cofactor>
    <text evidence="9">Binds 2 magnesium ions per monomer.</text>
</comment>
<feature type="binding site" evidence="9">
    <location>
        <position position="166"/>
    </location>
    <ligand>
        <name>anthranilate</name>
        <dbReference type="ChEBI" id="CHEBI:16567"/>
        <label>2</label>
    </ligand>
</feature>
<feature type="binding site" evidence="9">
    <location>
        <position position="92"/>
    </location>
    <ligand>
        <name>Mg(2+)</name>
        <dbReference type="ChEBI" id="CHEBI:18420"/>
        <label>1</label>
    </ligand>
</feature>
<evidence type="ECO:0000256" key="6">
    <source>
        <dbReference type="ARBA" id="ARBA00023141"/>
    </source>
</evidence>
<dbReference type="GO" id="GO:0004048">
    <property type="term" value="F:anthranilate phosphoribosyltransferase activity"/>
    <property type="evidence" value="ECO:0007669"/>
    <property type="project" value="UniProtKB-UniRule"/>
</dbReference>
<evidence type="ECO:0000313" key="13">
    <source>
        <dbReference type="Proteomes" id="UP000178943"/>
    </source>
</evidence>
<dbReference type="Proteomes" id="UP000178943">
    <property type="component" value="Unassembled WGS sequence"/>
</dbReference>
<comment type="function">
    <text evidence="9">Catalyzes the transfer of the phosphoribosyl group of 5-phosphorylribose-1-pyrophosphate (PRPP) to anthranilate to yield N-(5'-phosphoribosyl)-anthranilate (PRA).</text>
</comment>
<proteinExistence type="inferred from homology"/>
<evidence type="ECO:0000256" key="8">
    <source>
        <dbReference type="ARBA" id="ARBA00061188"/>
    </source>
</evidence>
<feature type="binding site" evidence="9">
    <location>
        <begin position="90"/>
        <end position="93"/>
    </location>
    <ligand>
        <name>5-phospho-alpha-D-ribose 1-diphosphate</name>
        <dbReference type="ChEBI" id="CHEBI:58017"/>
    </ligand>
</feature>
<feature type="binding site" evidence="9">
    <location>
        <position position="80"/>
    </location>
    <ligand>
        <name>anthranilate</name>
        <dbReference type="ChEBI" id="CHEBI:16567"/>
        <label>1</label>
    </ligand>
</feature>
<comment type="subunit">
    <text evidence="9">Homodimer.</text>
</comment>
<dbReference type="NCBIfam" id="TIGR01245">
    <property type="entry name" value="trpD"/>
    <property type="match status" value="1"/>
</dbReference>
<dbReference type="AlphaFoldDB" id="A0A1F5VD65"/>
<feature type="binding site" evidence="9">
    <location>
        <position position="120"/>
    </location>
    <ligand>
        <name>5-phospho-alpha-D-ribose 1-diphosphate</name>
        <dbReference type="ChEBI" id="CHEBI:58017"/>
    </ligand>
</feature>
<feature type="domain" description="Glycosyl transferase family 3 N-terminal" evidence="11">
    <location>
        <begin position="4"/>
        <end position="65"/>
    </location>
</feature>
<comment type="similarity">
    <text evidence="9">Belongs to the anthranilate phosphoribosyltransferase family.</text>
</comment>
<feature type="binding site" evidence="9">
    <location>
        <position position="88"/>
    </location>
    <ligand>
        <name>5-phospho-alpha-D-ribose 1-diphosphate</name>
        <dbReference type="ChEBI" id="CHEBI:58017"/>
    </ligand>
</feature>
<keyword evidence="3 9" id="KW-0328">Glycosyltransferase</keyword>
<dbReference type="GO" id="GO:0000287">
    <property type="term" value="F:magnesium ion binding"/>
    <property type="evidence" value="ECO:0007669"/>
    <property type="project" value="UniProtKB-UniRule"/>
</dbReference>
<evidence type="ECO:0000259" key="11">
    <source>
        <dbReference type="Pfam" id="PF02885"/>
    </source>
</evidence>
<dbReference type="Pfam" id="PF00591">
    <property type="entry name" value="Glycos_transf_3"/>
    <property type="match status" value="1"/>
</dbReference>
<keyword evidence="6 9" id="KW-0057">Aromatic amino acid biosynthesis</keyword>
<name>A0A1F5VD65_9BACT</name>
<gene>
    <name evidence="9" type="primary">trpD</name>
    <name evidence="12" type="ORF">A2Y62_05780</name>
</gene>
<feature type="binding site" evidence="9">
    <location>
        <position position="80"/>
    </location>
    <ligand>
        <name>5-phospho-alpha-D-ribose 1-diphosphate</name>
        <dbReference type="ChEBI" id="CHEBI:58017"/>
    </ligand>
</feature>
<comment type="catalytic activity">
    <reaction evidence="7 9">
        <text>N-(5-phospho-beta-D-ribosyl)anthranilate + diphosphate = 5-phospho-alpha-D-ribose 1-diphosphate + anthranilate</text>
        <dbReference type="Rhea" id="RHEA:11768"/>
        <dbReference type="ChEBI" id="CHEBI:16567"/>
        <dbReference type="ChEBI" id="CHEBI:18277"/>
        <dbReference type="ChEBI" id="CHEBI:33019"/>
        <dbReference type="ChEBI" id="CHEBI:58017"/>
        <dbReference type="EC" id="2.4.2.18"/>
    </reaction>
</comment>
<evidence type="ECO:0000259" key="10">
    <source>
        <dbReference type="Pfam" id="PF00591"/>
    </source>
</evidence>
<protein>
    <recommendedName>
        <fullName evidence="9">Anthranilate phosphoribosyltransferase</fullName>
        <ecNumber evidence="9">2.4.2.18</ecNumber>
    </recommendedName>
</protein>
<comment type="similarity">
    <text evidence="8">In the C-terminal section; belongs to the anthranilate phosphoribosyltransferase family.</text>
</comment>
<dbReference type="InterPro" id="IPR035902">
    <property type="entry name" value="Nuc_phospho_transferase"/>
</dbReference>
<dbReference type="SUPFAM" id="SSF47648">
    <property type="entry name" value="Nucleoside phosphorylase/phosphoribosyltransferase N-terminal domain"/>
    <property type="match status" value="1"/>
</dbReference>
<evidence type="ECO:0000256" key="4">
    <source>
        <dbReference type="ARBA" id="ARBA00022679"/>
    </source>
</evidence>
<keyword evidence="5 9" id="KW-0822">Tryptophan biosynthesis</keyword>